<keyword evidence="1" id="KW-0472">Membrane</keyword>
<sequence>MGSRRVGVLLVVVSAFVFSTAGIFTKGIAVAAWDIIFWRGVSAAGFTLAYLAVRGTLVQEVRQFGGVALTVTLMMGAGTAAFIPAFKLTHVANVALIYGAAPFFAAALAWFWLRELPSRTVVLASVVAFGGVLLIFTSGLGGVALRGDLLALFMTLMMAGTMVVYRAYPQTTAALPAALSSVVLLPLAYWQGDPFAVPGDQLPWLILFGLIFAVASVTLSEGARRLPPAETALLSILEMPLAPLLAYVILAERASAQVITGGAIILIAVVWSQTRGKGH</sequence>
<reference evidence="3" key="2">
    <citation type="submission" date="2023-01" db="EMBL/GenBank/DDBJ databases">
        <title>Draft genome sequence of Sulfitobacter pacificus strain NBRC 109915.</title>
        <authorList>
            <person name="Sun Q."/>
            <person name="Mori K."/>
        </authorList>
    </citation>
    <scope>NUCLEOTIDE SEQUENCE</scope>
    <source>
        <strain evidence="3">NBRC 109915</strain>
    </source>
</reference>
<evidence type="ECO:0000313" key="3">
    <source>
        <dbReference type="EMBL" id="GLQ25373.1"/>
    </source>
</evidence>
<dbReference type="PANTHER" id="PTHR22911:SF135">
    <property type="entry name" value="BLR4310 PROTEIN"/>
    <property type="match status" value="1"/>
</dbReference>
<feature type="transmembrane region" description="Helical" evidence="1">
    <location>
        <begin position="120"/>
        <end position="143"/>
    </location>
</feature>
<protein>
    <submittedName>
        <fullName evidence="3">Membrane protein</fullName>
    </submittedName>
</protein>
<feature type="transmembrane region" description="Helical" evidence="1">
    <location>
        <begin position="149"/>
        <end position="168"/>
    </location>
</feature>
<dbReference type="SUPFAM" id="SSF103481">
    <property type="entry name" value="Multidrug resistance efflux transporter EmrE"/>
    <property type="match status" value="2"/>
</dbReference>
<dbReference type="Pfam" id="PF00892">
    <property type="entry name" value="EamA"/>
    <property type="match status" value="2"/>
</dbReference>
<proteinExistence type="predicted"/>
<dbReference type="InterPro" id="IPR037185">
    <property type="entry name" value="EmrE-like"/>
</dbReference>
<feature type="transmembrane region" description="Helical" evidence="1">
    <location>
        <begin position="202"/>
        <end position="219"/>
    </location>
</feature>
<feature type="transmembrane region" description="Helical" evidence="1">
    <location>
        <begin position="92"/>
        <end position="113"/>
    </location>
</feature>
<feature type="transmembrane region" description="Helical" evidence="1">
    <location>
        <begin position="173"/>
        <end position="190"/>
    </location>
</feature>
<gene>
    <name evidence="3" type="ORF">GCM10007927_01760</name>
</gene>
<dbReference type="EMBL" id="BSNL01000001">
    <property type="protein sequence ID" value="GLQ25373.1"/>
    <property type="molecule type" value="Genomic_DNA"/>
</dbReference>
<organism evidence="3 4">
    <name type="scientific">Sulfitobacter pacificus</name>
    <dbReference type="NCBI Taxonomy" id="1499314"/>
    <lineage>
        <taxon>Bacteria</taxon>
        <taxon>Pseudomonadati</taxon>
        <taxon>Pseudomonadota</taxon>
        <taxon>Alphaproteobacteria</taxon>
        <taxon>Rhodobacterales</taxon>
        <taxon>Roseobacteraceae</taxon>
        <taxon>Sulfitobacter</taxon>
    </lineage>
</organism>
<keyword evidence="4" id="KW-1185">Reference proteome</keyword>
<keyword evidence="1" id="KW-1133">Transmembrane helix</keyword>
<feature type="domain" description="EamA" evidence="2">
    <location>
        <begin position="6"/>
        <end position="137"/>
    </location>
</feature>
<evidence type="ECO:0000313" key="4">
    <source>
        <dbReference type="Proteomes" id="UP001161388"/>
    </source>
</evidence>
<keyword evidence="1" id="KW-0812">Transmembrane</keyword>
<feature type="transmembrane region" description="Helical" evidence="1">
    <location>
        <begin position="231"/>
        <end position="250"/>
    </location>
</feature>
<dbReference type="RefSeq" id="WP_284369629.1">
    <property type="nucleotide sequence ID" value="NZ_BSNL01000001.1"/>
</dbReference>
<dbReference type="Proteomes" id="UP001161388">
    <property type="component" value="Unassembled WGS sequence"/>
</dbReference>
<dbReference type="PANTHER" id="PTHR22911">
    <property type="entry name" value="ACYL-MALONYL CONDENSING ENZYME-RELATED"/>
    <property type="match status" value="1"/>
</dbReference>
<feature type="transmembrane region" description="Helical" evidence="1">
    <location>
        <begin position="65"/>
        <end position="86"/>
    </location>
</feature>
<dbReference type="InterPro" id="IPR000620">
    <property type="entry name" value="EamA_dom"/>
</dbReference>
<evidence type="ECO:0000256" key="1">
    <source>
        <dbReference type="SAM" id="Phobius"/>
    </source>
</evidence>
<evidence type="ECO:0000259" key="2">
    <source>
        <dbReference type="Pfam" id="PF00892"/>
    </source>
</evidence>
<feature type="transmembrane region" description="Helical" evidence="1">
    <location>
        <begin position="256"/>
        <end position="274"/>
    </location>
</feature>
<reference evidence="3" key="1">
    <citation type="journal article" date="2014" name="Int. J. Syst. Evol. Microbiol.">
        <title>Complete genome of a new Firmicutes species belonging to the dominant human colonic microbiota ('Ruminococcus bicirculans') reveals two chromosomes and a selective capacity to utilize plant glucans.</title>
        <authorList>
            <consortium name="NISC Comparative Sequencing Program"/>
            <person name="Wegmann U."/>
            <person name="Louis P."/>
            <person name="Goesmann A."/>
            <person name="Henrissat B."/>
            <person name="Duncan S.H."/>
            <person name="Flint H.J."/>
        </authorList>
    </citation>
    <scope>NUCLEOTIDE SEQUENCE</scope>
    <source>
        <strain evidence="3">NBRC 109915</strain>
    </source>
</reference>
<feature type="domain" description="EamA" evidence="2">
    <location>
        <begin position="146"/>
        <end position="271"/>
    </location>
</feature>
<feature type="transmembrane region" description="Helical" evidence="1">
    <location>
        <begin position="35"/>
        <end position="53"/>
    </location>
</feature>
<comment type="caution">
    <text evidence="3">The sequence shown here is derived from an EMBL/GenBank/DDBJ whole genome shotgun (WGS) entry which is preliminary data.</text>
</comment>
<name>A0ABQ5VEZ2_9RHOB</name>
<accession>A0ABQ5VEZ2</accession>